<dbReference type="RefSeq" id="WP_209994032.1">
    <property type="nucleotide sequence ID" value="NZ_JBHUKY010000012.1"/>
</dbReference>
<dbReference type="Gene3D" id="3.40.50.720">
    <property type="entry name" value="NAD(P)-binding Rossmann-like Domain"/>
    <property type="match status" value="1"/>
</dbReference>
<dbReference type="PANTHER" id="PTHR43796:SF2">
    <property type="entry name" value="CARBOXYNORSPERMIDINE SYNTHASE"/>
    <property type="match status" value="1"/>
</dbReference>
<organism evidence="1 2">
    <name type="scientific">Paenibacillus rhizoplanae</name>
    <dbReference type="NCBI Taxonomy" id="1917181"/>
    <lineage>
        <taxon>Bacteria</taxon>
        <taxon>Bacillati</taxon>
        <taxon>Bacillota</taxon>
        <taxon>Bacilli</taxon>
        <taxon>Bacillales</taxon>
        <taxon>Paenibacillaceae</taxon>
        <taxon>Paenibacillus</taxon>
    </lineage>
</organism>
<protein>
    <submittedName>
        <fullName evidence="1">Saccharopine dehydrogenase</fullName>
    </submittedName>
</protein>
<dbReference type="Proteomes" id="UP001597448">
    <property type="component" value="Unassembled WGS sequence"/>
</dbReference>
<proteinExistence type="predicted"/>
<comment type="caution">
    <text evidence="1">The sequence shown here is derived from an EMBL/GenBank/DDBJ whole genome shotgun (WGS) entry which is preliminary data.</text>
</comment>
<reference evidence="2" key="1">
    <citation type="journal article" date="2019" name="Int. J. Syst. Evol. Microbiol.">
        <title>The Global Catalogue of Microorganisms (GCM) 10K type strain sequencing project: providing services to taxonomists for standard genome sequencing and annotation.</title>
        <authorList>
            <consortium name="The Broad Institute Genomics Platform"/>
            <consortium name="The Broad Institute Genome Sequencing Center for Infectious Disease"/>
            <person name="Wu L."/>
            <person name="Ma J."/>
        </authorList>
    </citation>
    <scope>NUCLEOTIDE SEQUENCE [LARGE SCALE GENOMIC DNA]</scope>
    <source>
        <strain evidence="2">CCM 8725</strain>
    </source>
</reference>
<dbReference type="SUPFAM" id="SSF51735">
    <property type="entry name" value="NAD(P)-binding Rossmann-fold domains"/>
    <property type="match status" value="1"/>
</dbReference>
<keyword evidence="2" id="KW-1185">Reference proteome</keyword>
<dbReference type="InterPro" id="IPR036291">
    <property type="entry name" value="NAD(P)-bd_dom_sf"/>
</dbReference>
<evidence type="ECO:0000313" key="2">
    <source>
        <dbReference type="Proteomes" id="UP001597448"/>
    </source>
</evidence>
<dbReference type="PANTHER" id="PTHR43796">
    <property type="entry name" value="CARBOXYNORSPERMIDINE SYNTHASE"/>
    <property type="match status" value="1"/>
</dbReference>
<evidence type="ECO:0000313" key="1">
    <source>
        <dbReference type="EMBL" id="MFD2409175.1"/>
    </source>
</evidence>
<accession>A0ABW5F3M7</accession>
<dbReference type="EMBL" id="JBHUKY010000012">
    <property type="protein sequence ID" value="MFD2409175.1"/>
    <property type="molecule type" value="Genomic_DNA"/>
</dbReference>
<gene>
    <name evidence="1" type="ORF">ACFSX3_04800</name>
</gene>
<name>A0ABW5F3M7_9BACL</name>
<sequence length="361" mass="40188">MNRKKVLIAGGYGAVGVQIARILHDRHPDLELVLGGRSAGKAAPFPSDRVHTVVVDTQAVDPLIHAGENITLIINAVNDLDDRLLVSAVRRKIPLIDVTRWTEVFQQAIRTLDQEELHAPVILSSGWMAGTASLFAMMLSKSLQNVEVNIHALYSLRDKAGPDSAAFMDRMSIPFHITQSNTSRLVYPMTDPVKIQFPNGYATHCYRLDTPDHVTLPRTHHIDSASFRISFDHKVSTYALAGLVKTGIWKMISGDRFKPFRRKLLYNPGTGSAHHLVIQLKGMDAKGNLVERKMTVSDPLGQTHMTALGAAVQAENLLLMLSTDEPMAPGIYYPEHLFDHRMDMDAVTHFFTQYDVQVSYS</sequence>